<evidence type="ECO:0008006" key="4">
    <source>
        <dbReference type="Google" id="ProtNLM"/>
    </source>
</evidence>
<organism evidence="2 3">
    <name type="scientific">Streptomyces chlorus</name>
    <dbReference type="NCBI Taxonomy" id="887452"/>
    <lineage>
        <taxon>Bacteria</taxon>
        <taxon>Bacillati</taxon>
        <taxon>Actinomycetota</taxon>
        <taxon>Actinomycetes</taxon>
        <taxon>Kitasatosporales</taxon>
        <taxon>Streptomycetaceae</taxon>
        <taxon>Streptomyces</taxon>
    </lineage>
</organism>
<evidence type="ECO:0000256" key="1">
    <source>
        <dbReference type="SAM" id="MobiDB-lite"/>
    </source>
</evidence>
<evidence type="ECO:0000313" key="3">
    <source>
        <dbReference type="Proteomes" id="UP001596180"/>
    </source>
</evidence>
<protein>
    <recommendedName>
        <fullName evidence="4">Secreted protein</fullName>
    </recommendedName>
</protein>
<keyword evidence="3" id="KW-1185">Reference proteome</keyword>
<dbReference type="EMBL" id="JBHSOA010000042">
    <property type="protein sequence ID" value="MFC5854041.1"/>
    <property type="molecule type" value="Genomic_DNA"/>
</dbReference>
<gene>
    <name evidence="2" type="ORF">ACFPZI_20205</name>
</gene>
<feature type="compositionally biased region" description="Polar residues" evidence="1">
    <location>
        <begin position="27"/>
        <end position="41"/>
    </location>
</feature>
<comment type="caution">
    <text evidence="2">The sequence shown here is derived from an EMBL/GenBank/DDBJ whole genome shotgun (WGS) entry which is preliminary data.</text>
</comment>
<name>A0ABW1DZQ0_9ACTN</name>
<accession>A0ABW1DZQ0</accession>
<feature type="region of interest" description="Disordered" evidence="1">
    <location>
        <begin position="27"/>
        <end position="70"/>
    </location>
</feature>
<sequence length="70" mass="7649">MAQFDAGAAAAAVLGRAWAWSVPSRMKTVTRTPRPTASRSSGRMLRTRFKTHAHSQTELRAARISSSHVL</sequence>
<evidence type="ECO:0000313" key="2">
    <source>
        <dbReference type="EMBL" id="MFC5854041.1"/>
    </source>
</evidence>
<dbReference type="Proteomes" id="UP001596180">
    <property type="component" value="Unassembled WGS sequence"/>
</dbReference>
<proteinExistence type="predicted"/>
<reference evidence="3" key="1">
    <citation type="journal article" date="2019" name="Int. J. Syst. Evol. Microbiol.">
        <title>The Global Catalogue of Microorganisms (GCM) 10K type strain sequencing project: providing services to taxonomists for standard genome sequencing and annotation.</title>
        <authorList>
            <consortium name="The Broad Institute Genomics Platform"/>
            <consortium name="The Broad Institute Genome Sequencing Center for Infectious Disease"/>
            <person name="Wu L."/>
            <person name="Ma J."/>
        </authorList>
    </citation>
    <scope>NUCLEOTIDE SEQUENCE [LARGE SCALE GENOMIC DNA]</scope>
    <source>
        <strain evidence="3">JCM 10411</strain>
    </source>
</reference>
<dbReference type="RefSeq" id="WP_381364814.1">
    <property type="nucleotide sequence ID" value="NZ_JBHSOA010000042.1"/>
</dbReference>